<evidence type="ECO:0000313" key="11">
    <source>
        <dbReference type="Proteomes" id="UP000186385"/>
    </source>
</evidence>
<dbReference type="Pfam" id="PF01168">
    <property type="entry name" value="Ala_racemase_N"/>
    <property type="match status" value="1"/>
</dbReference>
<dbReference type="GO" id="GO:0009252">
    <property type="term" value="P:peptidoglycan biosynthetic process"/>
    <property type="evidence" value="ECO:0007669"/>
    <property type="project" value="TreeGrafter"/>
</dbReference>
<dbReference type="NCBIfam" id="TIGR00492">
    <property type="entry name" value="alr"/>
    <property type="match status" value="1"/>
</dbReference>
<reference evidence="9" key="3">
    <citation type="submission" date="2017-03" db="EMBL/GenBank/DDBJ databases">
        <authorList>
            <person name="Dastager S.G."/>
            <person name="Neurgaonkar P.S."/>
            <person name="Dharne M.S."/>
        </authorList>
    </citation>
    <scope>NUCLEOTIDE SEQUENCE</scope>
    <source>
        <strain evidence="9">DSM 25145</strain>
    </source>
</reference>
<dbReference type="InterPro" id="IPR011079">
    <property type="entry name" value="Ala_racemase_C"/>
</dbReference>
<evidence type="ECO:0000256" key="1">
    <source>
        <dbReference type="ARBA" id="ARBA00000316"/>
    </source>
</evidence>
<evidence type="ECO:0000256" key="6">
    <source>
        <dbReference type="PIRSR" id="PIRSR600821-50"/>
    </source>
</evidence>
<dbReference type="Gene3D" id="2.40.37.10">
    <property type="entry name" value="Lyase, Ornithine Decarboxylase, Chain A, domain 1"/>
    <property type="match status" value="1"/>
</dbReference>
<dbReference type="EMBL" id="MWSK01000010">
    <property type="protein sequence ID" value="OXS74569.1"/>
    <property type="molecule type" value="Genomic_DNA"/>
</dbReference>
<dbReference type="EMBL" id="FTLX01000010">
    <property type="protein sequence ID" value="SIR55594.1"/>
    <property type="molecule type" value="Genomic_DNA"/>
</dbReference>
<feature type="active site" description="Proton acceptor; specific for D-alanine" evidence="5">
    <location>
        <position position="38"/>
    </location>
</feature>
<sequence>MEFYRDTWAEIDLDAIKWNVENTIKQLDAPAFLYAVVKANAYGHGDVQVARAALEAGAQGLAVAFLDEALKIRAAGIDAPMLVLGASRPEDAHLAAAENISVTVYDVEWLNGAKLAAGQRLSIHIKCDTGMGRIGLKTKEELQQLMDQMQQKESFFFEGIFTHFATADETETSYLEEQIKKFRELVDSLPVKPPFIHCANSAATLRFRGAGCNTVRLGISMYGLTPSTEMSHLLPFKLKPAFSLHTRLVHVKQLEPGEKVSYGATYEAEDSEWVGTLPIGYADGWIRKLSGQEVLVDGKRVPIIGRICMDQCMIKLPKAYKPGTMATLIGVQGQENISMEEVAAKRETINYEIPCVITSRVPRVYKRRGEIVSVQNPLL</sequence>
<dbReference type="InterPro" id="IPR009006">
    <property type="entry name" value="Ala_racemase/Decarboxylase_C"/>
</dbReference>
<dbReference type="Proteomes" id="UP000186385">
    <property type="component" value="Unassembled WGS sequence"/>
</dbReference>
<name>A0A1N7BWM4_9BACI</name>
<dbReference type="UniPathway" id="UPA00042">
    <property type="reaction ID" value="UER00497"/>
</dbReference>
<comment type="cofactor">
    <cofactor evidence="2 5 6">
        <name>pyridoxal 5'-phosphate</name>
        <dbReference type="ChEBI" id="CHEBI:597326"/>
    </cofactor>
</comment>
<dbReference type="SMART" id="SM01005">
    <property type="entry name" value="Ala_racemase_C"/>
    <property type="match status" value="1"/>
</dbReference>
<gene>
    <name evidence="9" type="ORF">B1B05_16935</name>
    <name evidence="10" type="ORF">SAMN05443094_11098</name>
</gene>
<keyword evidence="3 5" id="KW-0663">Pyridoxal phosphate</keyword>
<dbReference type="PROSITE" id="PS00395">
    <property type="entry name" value="ALANINE_RACEMASE"/>
    <property type="match status" value="1"/>
</dbReference>
<dbReference type="HAMAP" id="MF_01201">
    <property type="entry name" value="Ala_racemase"/>
    <property type="match status" value="1"/>
</dbReference>
<accession>A0A1N7BWM4</accession>
<feature type="modified residue" description="N6-(pyridoxal phosphate)lysine" evidence="5 6">
    <location>
        <position position="38"/>
    </location>
</feature>
<protein>
    <recommendedName>
        <fullName evidence="5">Alanine racemase</fullName>
        <ecNumber evidence="5">5.1.1.1</ecNumber>
    </recommendedName>
</protein>
<proteinExistence type="inferred from homology"/>
<keyword evidence="4 5" id="KW-0413">Isomerase</keyword>
<dbReference type="InterPro" id="IPR029066">
    <property type="entry name" value="PLP-binding_barrel"/>
</dbReference>
<feature type="domain" description="Alanine racemase C-terminal" evidence="8">
    <location>
        <begin position="241"/>
        <end position="366"/>
    </location>
</feature>
<evidence type="ECO:0000259" key="8">
    <source>
        <dbReference type="SMART" id="SM01005"/>
    </source>
</evidence>
<evidence type="ECO:0000313" key="12">
    <source>
        <dbReference type="Proteomes" id="UP000215545"/>
    </source>
</evidence>
<comment type="function">
    <text evidence="5">Catalyzes the interconversion of L-alanine and D-alanine. May also act on other amino acids.</text>
</comment>
<dbReference type="RefSeq" id="WP_045852179.1">
    <property type="nucleotide sequence ID" value="NZ_FTLX01000010.1"/>
</dbReference>
<reference evidence="12" key="2">
    <citation type="submission" date="2017-03" db="EMBL/GenBank/DDBJ databases">
        <title>Bacillus sp. V-88(T) DSM27956, whole genome shotgun sequencing project.</title>
        <authorList>
            <person name="Dastager S.G."/>
            <person name="Neurgaonkar P.S."/>
            <person name="Dharne M.S."/>
        </authorList>
    </citation>
    <scope>NUCLEOTIDE SEQUENCE [LARGE SCALE GENOMIC DNA]</scope>
    <source>
        <strain evidence="12">DSM 25145</strain>
    </source>
</reference>
<evidence type="ECO:0000256" key="5">
    <source>
        <dbReference type="HAMAP-Rule" id="MF_01201"/>
    </source>
</evidence>
<dbReference type="InterPro" id="IPR001608">
    <property type="entry name" value="Ala_racemase_N"/>
</dbReference>
<evidence type="ECO:0000313" key="9">
    <source>
        <dbReference type="EMBL" id="OXS74569.1"/>
    </source>
</evidence>
<evidence type="ECO:0000256" key="3">
    <source>
        <dbReference type="ARBA" id="ARBA00022898"/>
    </source>
</evidence>
<dbReference type="GO" id="GO:0008784">
    <property type="term" value="F:alanine racemase activity"/>
    <property type="evidence" value="ECO:0007669"/>
    <property type="project" value="UniProtKB-UniRule"/>
</dbReference>
<dbReference type="GO" id="GO:0030632">
    <property type="term" value="P:D-alanine biosynthetic process"/>
    <property type="evidence" value="ECO:0007669"/>
    <property type="project" value="UniProtKB-UniRule"/>
</dbReference>
<dbReference type="SUPFAM" id="SSF51419">
    <property type="entry name" value="PLP-binding barrel"/>
    <property type="match status" value="1"/>
</dbReference>
<dbReference type="CDD" id="cd00430">
    <property type="entry name" value="PLPDE_III_AR"/>
    <property type="match status" value="1"/>
</dbReference>
<dbReference type="OrthoDB" id="9813814at2"/>
<dbReference type="PANTHER" id="PTHR30511:SF0">
    <property type="entry name" value="ALANINE RACEMASE, CATABOLIC-RELATED"/>
    <property type="match status" value="1"/>
</dbReference>
<dbReference type="Proteomes" id="UP000215545">
    <property type="component" value="Unassembled WGS sequence"/>
</dbReference>
<dbReference type="PANTHER" id="PTHR30511">
    <property type="entry name" value="ALANINE RACEMASE"/>
    <property type="match status" value="1"/>
</dbReference>
<dbReference type="STRING" id="1017273.SAMN05443094_11098"/>
<dbReference type="PRINTS" id="PR00992">
    <property type="entry name" value="ALARACEMASE"/>
</dbReference>
<feature type="active site" description="Proton acceptor; specific for L-alanine" evidence="5">
    <location>
        <position position="262"/>
    </location>
</feature>
<dbReference type="Gene3D" id="3.20.20.10">
    <property type="entry name" value="Alanine racemase"/>
    <property type="match status" value="1"/>
</dbReference>
<dbReference type="InterPro" id="IPR000821">
    <property type="entry name" value="Ala_racemase"/>
</dbReference>
<evidence type="ECO:0000313" key="10">
    <source>
        <dbReference type="EMBL" id="SIR55594.1"/>
    </source>
</evidence>
<reference evidence="10 11" key="1">
    <citation type="submission" date="2017-01" db="EMBL/GenBank/DDBJ databases">
        <authorList>
            <person name="Mah S.A."/>
            <person name="Swanson W.J."/>
            <person name="Moy G.W."/>
            <person name="Vacquier V.D."/>
        </authorList>
    </citation>
    <scope>NUCLEOTIDE SEQUENCE [LARGE SCALE GENOMIC DNA]</scope>
    <source>
        <strain evidence="10 11">NIO-1016</strain>
    </source>
</reference>
<dbReference type="FunFam" id="3.20.20.10:FF:000002">
    <property type="entry name" value="Alanine racemase"/>
    <property type="match status" value="1"/>
</dbReference>
<evidence type="ECO:0000256" key="2">
    <source>
        <dbReference type="ARBA" id="ARBA00001933"/>
    </source>
</evidence>
<comment type="catalytic activity">
    <reaction evidence="1 5">
        <text>L-alanine = D-alanine</text>
        <dbReference type="Rhea" id="RHEA:20249"/>
        <dbReference type="ChEBI" id="CHEBI:57416"/>
        <dbReference type="ChEBI" id="CHEBI:57972"/>
        <dbReference type="EC" id="5.1.1.1"/>
    </reaction>
</comment>
<feature type="binding site" evidence="5 7">
    <location>
        <position position="133"/>
    </location>
    <ligand>
        <name>substrate</name>
    </ligand>
</feature>
<organism evidence="10 11">
    <name type="scientific">Domibacillus enclensis</name>
    <dbReference type="NCBI Taxonomy" id="1017273"/>
    <lineage>
        <taxon>Bacteria</taxon>
        <taxon>Bacillati</taxon>
        <taxon>Bacillota</taxon>
        <taxon>Bacilli</taxon>
        <taxon>Bacillales</taxon>
        <taxon>Bacillaceae</taxon>
        <taxon>Domibacillus</taxon>
    </lineage>
</organism>
<feature type="binding site" evidence="5 7">
    <location>
        <position position="309"/>
    </location>
    <ligand>
        <name>substrate</name>
    </ligand>
</feature>
<dbReference type="FunFam" id="2.40.37.10:FF:000006">
    <property type="entry name" value="Alanine racemase"/>
    <property type="match status" value="1"/>
</dbReference>
<dbReference type="InterPro" id="IPR020622">
    <property type="entry name" value="Ala_racemase_pyridoxalP-BS"/>
</dbReference>
<evidence type="ECO:0000256" key="7">
    <source>
        <dbReference type="PIRSR" id="PIRSR600821-52"/>
    </source>
</evidence>
<comment type="similarity">
    <text evidence="5">Belongs to the alanine racemase family.</text>
</comment>
<dbReference type="AlphaFoldDB" id="A0A1N7BWM4"/>
<dbReference type="EC" id="5.1.1.1" evidence="5"/>
<keyword evidence="12" id="KW-1185">Reference proteome</keyword>
<dbReference type="Pfam" id="PF00842">
    <property type="entry name" value="Ala_racemase_C"/>
    <property type="match status" value="1"/>
</dbReference>
<dbReference type="GO" id="GO:0005829">
    <property type="term" value="C:cytosol"/>
    <property type="evidence" value="ECO:0007669"/>
    <property type="project" value="TreeGrafter"/>
</dbReference>
<comment type="pathway">
    <text evidence="5">Amino-acid biosynthesis; D-alanine biosynthesis; D-alanine from L-alanine: step 1/1.</text>
</comment>
<dbReference type="SUPFAM" id="SSF50621">
    <property type="entry name" value="Alanine racemase C-terminal domain-like"/>
    <property type="match status" value="1"/>
</dbReference>
<dbReference type="GO" id="GO:0030170">
    <property type="term" value="F:pyridoxal phosphate binding"/>
    <property type="evidence" value="ECO:0007669"/>
    <property type="project" value="UniProtKB-UniRule"/>
</dbReference>
<evidence type="ECO:0000256" key="4">
    <source>
        <dbReference type="ARBA" id="ARBA00023235"/>
    </source>
</evidence>